<sequence>MISLFLASTSLDSRVRGNDGVCYCAHFSIPANKVNCEAREGALGYKVNCAAREGALRQAGIQRLRDSVIPAQAGIQRLRVQADLPPVNTFGRKAQICPIAPQKPSTTSATFARKPMIMPVPRLDGSRMYACR</sequence>
<proteinExistence type="predicted"/>
<name>A0A4R5LQP5_9GAMM</name>
<evidence type="ECO:0000313" key="1">
    <source>
        <dbReference type="EMBL" id="TDG12860.1"/>
    </source>
</evidence>
<dbReference type="AlphaFoldDB" id="A0A4R5LQP5"/>
<organism evidence="1 2">
    <name type="scientific">Seongchinamella unica</name>
    <dbReference type="NCBI Taxonomy" id="2547392"/>
    <lineage>
        <taxon>Bacteria</taxon>
        <taxon>Pseudomonadati</taxon>
        <taxon>Pseudomonadota</taxon>
        <taxon>Gammaproteobacteria</taxon>
        <taxon>Cellvibrionales</taxon>
        <taxon>Halieaceae</taxon>
        <taxon>Seongchinamella</taxon>
    </lineage>
</organism>
<keyword evidence="2" id="KW-1185">Reference proteome</keyword>
<protein>
    <submittedName>
        <fullName evidence="1">Uncharacterized protein</fullName>
    </submittedName>
</protein>
<comment type="caution">
    <text evidence="1">The sequence shown here is derived from an EMBL/GenBank/DDBJ whole genome shotgun (WGS) entry which is preliminary data.</text>
</comment>
<evidence type="ECO:0000313" key="2">
    <source>
        <dbReference type="Proteomes" id="UP000295554"/>
    </source>
</evidence>
<dbReference type="Proteomes" id="UP000295554">
    <property type="component" value="Unassembled WGS sequence"/>
</dbReference>
<reference evidence="1 2" key="1">
    <citation type="submission" date="2019-03" db="EMBL/GenBank/DDBJ databases">
        <title>Seongchinamella monodicae gen. nov., sp. nov., a novel member of the Gammaproteobacteria isolated from a tidal mudflat of beach.</title>
        <authorList>
            <person name="Yang H.G."/>
            <person name="Kang J.W."/>
            <person name="Lee S.D."/>
        </authorList>
    </citation>
    <scope>NUCLEOTIDE SEQUENCE [LARGE SCALE GENOMIC DNA]</scope>
    <source>
        <strain evidence="1 2">GH4-78</strain>
    </source>
</reference>
<dbReference type="EMBL" id="SMSE01000003">
    <property type="protein sequence ID" value="TDG12860.1"/>
    <property type="molecule type" value="Genomic_DNA"/>
</dbReference>
<gene>
    <name evidence="1" type="ORF">E2F43_14975</name>
</gene>
<accession>A0A4R5LQP5</accession>